<accession>A0A0S3RNT9</accession>
<reference evidence="1 2" key="1">
    <citation type="journal article" date="2015" name="Sci. Rep.">
        <title>The power of single molecule real-time sequencing technology in the de novo assembly of a eukaryotic genome.</title>
        <authorList>
            <person name="Sakai H."/>
            <person name="Naito K."/>
            <person name="Ogiso-Tanaka E."/>
            <person name="Takahashi Y."/>
            <person name="Iseki K."/>
            <person name="Muto C."/>
            <person name="Satou K."/>
            <person name="Teruya K."/>
            <person name="Shiroma A."/>
            <person name="Shimoji M."/>
            <person name="Hirano T."/>
            <person name="Itoh T."/>
            <person name="Kaga A."/>
            <person name="Tomooka N."/>
        </authorList>
    </citation>
    <scope>NUCLEOTIDE SEQUENCE [LARGE SCALE GENOMIC DNA]</scope>
    <source>
        <strain evidence="2">cv. Shumari</strain>
    </source>
</reference>
<proteinExistence type="predicted"/>
<dbReference type="AlphaFoldDB" id="A0A0S3RNT9"/>
<evidence type="ECO:0000313" key="1">
    <source>
        <dbReference type="EMBL" id="BAT82268.1"/>
    </source>
</evidence>
<protein>
    <submittedName>
        <fullName evidence="1">Uncharacterized protein</fullName>
    </submittedName>
</protein>
<name>A0A0S3RNT9_PHAAN</name>
<sequence>MDCGVEILTLKLRFEATSALCRWFMAGTRTGATFGTKVRTSLPTDIAVMLVNGMYAATFLLIQAAATDADSPMPSISSSVTPTITSMPVFESACSMCSLASYRRTCVI</sequence>
<dbReference type="Proteomes" id="UP000291084">
    <property type="component" value="Chromosome 3"/>
</dbReference>
<keyword evidence="2" id="KW-1185">Reference proteome</keyword>
<dbReference type="EMBL" id="AP015036">
    <property type="protein sequence ID" value="BAT82268.1"/>
    <property type="molecule type" value="Genomic_DNA"/>
</dbReference>
<organism evidence="1 2">
    <name type="scientific">Vigna angularis var. angularis</name>
    <dbReference type="NCBI Taxonomy" id="157739"/>
    <lineage>
        <taxon>Eukaryota</taxon>
        <taxon>Viridiplantae</taxon>
        <taxon>Streptophyta</taxon>
        <taxon>Embryophyta</taxon>
        <taxon>Tracheophyta</taxon>
        <taxon>Spermatophyta</taxon>
        <taxon>Magnoliopsida</taxon>
        <taxon>eudicotyledons</taxon>
        <taxon>Gunneridae</taxon>
        <taxon>Pentapetalae</taxon>
        <taxon>rosids</taxon>
        <taxon>fabids</taxon>
        <taxon>Fabales</taxon>
        <taxon>Fabaceae</taxon>
        <taxon>Papilionoideae</taxon>
        <taxon>50 kb inversion clade</taxon>
        <taxon>NPAAA clade</taxon>
        <taxon>indigoferoid/millettioid clade</taxon>
        <taxon>Phaseoleae</taxon>
        <taxon>Vigna</taxon>
    </lineage>
</organism>
<gene>
    <name evidence="1" type="primary">Vigan.03G225200</name>
    <name evidence="1" type="ORF">VIGAN_03225200</name>
</gene>
<evidence type="ECO:0000313" key="2">
    <source>
        <dbReference type="Proteomes" id="UP000291084"/>
    </source>
</evidence>